<reference evidence="2" key="1">
    <citation type="submission" date="2021-08" db="EMBL/GenBank/DDBJ databases">
        <title>Hoeflea bacterium WL0058 sp. nov., isolated from the sediment.</title>
        <authorList>
            <person name="Wang L."/>
            <person name="Zhang D."/>
        </authorList>
    </citation>
    <scope>NUCLEOTIDE SEQUENCE</scope>
    <source>
        <strain evidence="2">WL0058</strain>
    </source>
</reference>
<dbReference type="Gene3D" id="3.40.50.10600">
    <property type="entry name" value="SpoIIaa-like domains"/>
    <property type="match status" value="1"/>
</dbReference>
<keyword evidence="1" id="KW-0812">Transmembrane</keyword>
<accession>A0AAE3CZH8</accession>
<keyword evidence="3" id="KW-1185">Reference proteome</keyword>
<dbReference type="AlphaFoldDB" id="A0AAE3CZH8"/>
<evidence type="ECO:0000256" key="1">
    <source>
        <dbReference type="SAM" id="Phobius"/>
    </source>
</evidence>
<sequence length="136" mass="15740">MLLEKQKRAVRRLPTDREDVFAYEVNGHVSTGELDDISLELDKAYRRFDRINLLVRLHAWNGVDWTSAFSETSFIGRMRALSHVDRYAVVGGPSWIALAITFCPQLFNMEVRHFDEADADEAWAWVNEDIGRRRAA</sequence>
<keyword evidence="1" id="KW-0472">Membrane</keyword>
<dbReference type="Proteomes" id="UP001196509">
    <property type="component" value="Unassembled WGS sequence"/>
</dbReference>
<keyword evidence="1" id="KW-1133">Transmembrane helix</keyword>
<dbReference type="RefSeq" id="WP_220226560.1">
    <property type="nucleotide sequence ID" value="NZ_JAICBX010000001.1"/>
</dbReference>
<evidence type="ECO:0000313" key="2">
    <source>
        <dbReference type="EMBL" id="MBW8635843.1"/>
    </source>
</evidence>
<name>A0AAE3CZH8_9HYPH</name>
<feature type="transmembrane region" description="Helical" evidence="1">
    <location>
        <begin position="87"/>
        <end position="107"/>
    </location>
</feature>
<dbReference type="InterPro" id="IPR036513">
    <property type="entry name" value="STAS_dom_sf"/>
</dbReference>
<dbReference type="Pfam" id="PF11964">
    <property type="entry name" value="SpoIIAA-like"/>
    <property type="match status" value="1"/>
</dbReference>
<proteinExistence type="predicted"/>
<comment type="caution">
    <text evidence="2">The sequence shown here is derived from an EMBL/GenBank/DDBJ whole genome shotgun (WGS) entry which is preliminary data.</text>
</comment>
<gene>
    <name evidence="2" type="ORF">K1W69_01485</name>
</gene>
<dbReference type="SUPFAM" id="SSF52091">
    <property type="entry name" value="SpoIIaa-like"/>
    <property type="match status" value="1"/>
</dbReference>
<protein>
    <submittedName>
        <fullName evidence="2">STAS/SEC14 domain-containing protein</fullName>
    </submittedName>
</protein>
<organism evidence="2 3">
    <name type="scientific">Flavimaribacter sediminis</name>
    <dbReference type="NCBI Taxonomy" id="2865987"/>
    <lineage>
        <taxon>Bacteria</taxon>
        <taxon>Pseudomonadati</taxon>
        <taxon>Pseudomonadota</taxon>
        <taxon>Alphaproteobacteria</taxon>
        <taxon>Hyphomicrobiales</taxon>
        <taxon>Rhizobiaceae</taxon>
        <taxon>Flavimaribacter</taxon>
    </lineage>
</organism>
<evidence type="ECO:0000313" key="3">
    <source>
        <dbReference type="Proteomes" id="UP001196509"/>
    </source>
</evidence>
<dbReference type="InterPro" id="IPR038396">
    <property type="entry name" value="SpoIIAA-like_sf"/>
</dbReference>
<dbReference type="InterPro" id="IPR021866">
    <property type="entry name" value="SpoIIAA-like"/>
</dbReference>
<dbReference type="EMBL" id="JAICBX010000001">
    <property type="protein sequence ID" value="MBW8635843.1"/>
    <property type="molecule type" value="Genomic_DNA"/>
</dbReference>